<dbReference type="AlphaFoldDB" id="A0A163EU35"/>
<feature type="compositionally biased region" description="Low complexity" evidence="2">
    <location>
        <begin position="1"/>
        <end position="13"/>
    </location>
</feature>
<evidence type="ECO:0000256" key="1">
    <source>
        <dbReference type="SAM" id="Coils"/>
    </source>
</evidence>
<evidence type="ECO:0000313" key="3">
    <source>
        <dbReference type="EMBL" id="KZS44017.1"/>
    </source>
</evidence>
<name>A0A163EU35_9BACL</name>
<dbReference type="Proteomes" id="UP000076796">
    <property type="component" value="Unassembled WGS sequence"/>
</dbReference>
<feature type="region of interest" description="Disordered" evidence="2">
    <location>
        <begin position="214"/>
        <end position="272"/>
    </location>
</feature>
<proteinExistence type="predicted"/>
<organism evidence="3 4">
    <name type="scientific">Paenibacillus glucanolyticus</name>
    <dbReference type="NCBI Taxonomy" id="59843"/>
    <lineage>
        <taxon>Bacteria</taxon>
        <taxon>Bacillati</taxon>
        <taxon>Bacillota</taxon>
        <taxon>Bacilli</taxon>
        <taxon>Bacillales</taxon>
        <taxon>Paenibacillaceae</taxon>
        <taxon>Paenibacillus</taxon>
    </lineage>
</organism>
<feature type="coiled-coil region" evidence="1">
    <location>
        <begin position="183"/>
        <end position="210"/>
    </location>
</feature>
<dbReference type="GeneID" id="97554414"/>
<keyword evidence="4" id="KW-1185">Reference proteome</keyword>
<feature type="region of interest" description="Disordered" evidence="2">
    <location>
        <begin position="77"/>
        <end position="117"/>
    </location>
</feature>
<feature type="compositionally biased region" description="Basic and acidic residues" evidence="2">
    <location>
        <begin position="214"/>
        <end position="223"/>
    </location>
</feature>
<accession>A0A163EU35</accession>
<gene>
    <name evidence="3" type="ORF">AWU65_28500</name>
</gene>
<feature type="compositionally biased region" description="Basic and acidic residues" evidence="2">
    <location>
        <begin position="97"/>
        <end position="111"/>
    </location>
</feature>
<dbReference type="EMBL" id="LWMH01000002">
    <property type="protein sequence ID" value="KZS44017.1"/>
    <property type="molecule type" value="Genomic_DNA"/>
</dbReference>
<sequence>MAQISSISSRSQSTPPVKSRANIMSPIDREIEQLINQKGMINEKIASVRSDEKLDSKQKDERIKLLTVDMQLLESQIMQKRMEKTEDTKNKNSASSQKEDSIKKTETDTGKQDLSGIPMEKFLQASNLHDQLTKMASVRRSLKVESDTLRQEVRKGRELLGGENEPGDPGKSEMRMNLELTVNKSKTEDALNIERKITELDRKISEKIEDTREDIQNDDKKIVTGEVDNQEDLPVSNQPVHTADRLGQNQDTDKNKNNNLQEQRNMGIDIRV</sequence>
<feature type="compositionally biased region" description="Basic and acidic residues" evidence="2">
    <location>
        <begin position="80"/>
        <end position="90"/>
    </location>
</feature>
<dbReference type="RefSeq" id="WP_006211632.1">
    <property type="nucleotide sequence ID" value="NZ_CP147845.1"/>
</dbReference>
<dbReference type="OrthoDB" id="2665095at2"/>
<comment type="caution">
    <text evidence="3">The sequence shown here is derived from an EMBL/GenBank/DDBJ whole genome shotgun (WGS) entry which is preliminary data.</text>
</comment>
<reference evidence="3" key="1">
    <citation type="journal article" date="2016" name="Genome Announc.">
        <title>Draft genomes of two strains of Paenibacillus glucanolyticus with capability to degrade lignocellulose.</title>
        <authorList>
            <person name="Mathews S.L."/>
            <person name="Pawlak J."/>
            <person name="Grunden A.M."/>
        </authorList>
    </citation>
    <scope>NUCLEOTIDE SEQUENCE [LARGE SCALE GENOMIC DNA]</scope>
    <source>
        <strain evidence="3">SLM1</strain>
    </source>
</reference>
<feature type="compositionally biased region" description="Basic and acidic residues" evidence="2">
    <location>
        <begin position="142"/>
        <end position="160"/>
    </location>
</feature>
<evidence type="ECO:0000313" key="4">
    <source>
        <dbReference type="Proteomes" id="UP000076796"/>
    </source>
</evidence>
<evidence type="ECO:0008006" key="5">
    <source>
        <dbReference type="Google" id="ProtNLM"/>
    </source>
</evidence>
<protein>
    <recommendedName>
        <fullName evidence="5">FlxA-like protein</fullName>
    </recommendedName>
</protein>
<feature type="region of interest" description="Disordered" evidence="2">
    <location>
        <begin position="139"/>
        <end position="174"/>
    </location>
</feature>
<feature type="region of interest" description="Disordered" evidence="2">
    <location>
        <begin position="1"/>
        <end position="25"/>
    </location>
</feature>
<evidence type="ECO:0000256" key="2">
    <source>
        <dbReference type="SAM" id="MobiDB-lite"/>
    </source>
</evidence>
<keyword evidence="1" id="KW-0175">Coiled coil</keyword>